<protein>
    <submittedName>
        <fullName evidence="2">Uncharacterized protein</fullName>
    </submittedName>
</protein>
<evidence type="ECO:0000313" key="2">
    <source>
        <dbReference type="EMBL" id="TWB18840.1"/>
    </source>
</evidence>
<dbReference type="AlphaFoldDB" id="A0A560FB81"/>
<accession>A0A560FB81</accession>
<reference evidence="2 3" key="1">
    <citation type="submission" date="2019-06" db="EMBL/GenBank/DDBJ databases">
        <title>Genomic Encyclopedia of Type Strains, Phase IV (KMG-V): Genome sequencing to study the core and pangenomes of soil and plant-associated prokaryotes.</title>
        <authorList>
            <person name="Whitman W."/>
        </authorList>
    </citation>
    <scope>NUCLEOTIDE SEQUENCE [LARGE SCALE GENOMIC DNA]</scope>
    <source>
        <strain evidence="2 3">BR 11880</strain>
    </source>
</reference>
<dbReference type="RefSeq" id="WP_145751000.1">
    <property type="nucleotide sequence ID" value="NZ_VITN01000009.1"/>
</dbReference>
<gene>
    <name evidence="2" type="ORF">FBZ89_109227</name>
</gene>
<evidence type="ECO:0000256" key="1">
    <source>
        <dbReference type="SAM" id="MobiDB-lite"/>
    </source>
</evidence>
<proteinExistence type="predicted"/>
<sequence length="396" mass="45781">MIATLKLNHKIPNFQDARVAKRANLVLDWCDQFVGSKREMRVSSEELRRVFSNKDRGLGSWLYSTLLIQVGTYQVGSHPYSYSLKIEGYQKLCGLLGREVRSETDVVRQRFQPVLDGRAVEYHDNGLRRFHPVQNIRRDVRKQVFDGWWDYDVESCAPTLVYQYAVSHYRWVYGVQSAAEPFPSILRLINDKAHIRQHVSSLTGLDVSRSKQILQMLFFRANPGMHASNALYSTLGNDPYIFQKLVNDDYVQALRLDAKAMWRYAIARDTHERASLRMSGIKSSTPVSGIRARRMNIYLSLERRVMDAIFRQLSADGVTHVIMHDGFMSRDKVDVGKLTRLVKDEMGYEIRLSETRLGQHDELEPEIDVEQAMQEVDVEDDNEFNSDHRTDKPAFG</sequence>
<name>A0A560FB81_9PROT</name>
<comment type="caution">
    <text evidence="2">The sequence shown here is derived from an EMBL/GenBank/DDBJ whole genome shotgun (WGS) entry which is preliminary data.</text>
</comment>
<dbReference type="Proteomes" id="UP000319859">
    <property type="component" value="Unassembled WGS sequence"/>
</dbReference>
<feature type="region of interest" description="Disordered" evidence="1">
    <location>
        <begin position="372"/>
        <end position="396"/>
    </location>
</feature>
<dbReference type="EMBL" id="VITN01000009">
    <property type="protein sequence ID" value="TWB18840.1"/>
    <property type="molecule type" value="Genomic_DNA"/>
</dbReference>
<feature type="compositionally biased region" description="Basic and acidic residues" evidence="1">
    <location>
        <begin position="385"/>
        <end position="396"/>
    </location>
</feature>
<organism evidence="2 3">
    <name type="scientific">Nitrospirillum amazonense</name>
    <dbReference type="NCBI Taxonomy" id="28077"/>
    <lineage>
        <taxon>Bacteria</taxon>
        <taxon>Pseudomonadati</taxon>
        <taxon>Pseudomonadota</taxon>
        <taxon>Alphaproteobacteria</taxon>
        <taxon>Rhodospirillales</taxon>
        <taxon>Azospirillaceae</taxon>
        <taxon>Nitrospirillum</taxon>
    </lineage>
</organism>
<evidence type="ECO:0000313" key="3">
    <source>
        <dbReference type="Proteomes" id="UP000319859"/>
    </source>
</evidence>